<organism evidence="1 2">
    <name type="scientific">Coemansia nantahalensis</name>
    <dbReference type="NCBI Taxonomy" id="2789366"/>
    <lineage>
        <taxon>Eukaryota</taxon>
        <taxon>Fungi</taxon>
        <taxon>Fungi incertae sedis</taxon>
        <taxon>Zoopagomycota</taxon>
        <taxon>Kickxellomycotina</taxon>
        <taxon>Kickxellomycetes</taxon>
        <taxon>Kickxellales</taxon>
        <taxon>Kickxellaceae</taxon>
        <taxon>Coemansia</taxon>
    </lineage>
</organism>
<evidence type="ECO:0000313" key="1">
    <source>
        <dbReference type="EMBL" id="KAJ2764562.1"/>
    </source>
</evidence>
<name>A0ACC1JPJ4_9FUNG</name>
<protein>
    <submittedName>
        <fullName evidence="1">Uncharacterized protein</fullName>
    </submittedName>
</protein>
<feature type="non-terminal residue" evidence="1">
    <location>
        <position position="128"/>
    </location>
</feature>
<dbReference type="Proteomes" id="UP001140234">
    <property type="component" value="Unassembled WGS sequence"/>
</dbReference>
<dbReference type="EMBL" id="JANBUJ010002303">
    <property type="protein sequence ID" value="KAJ2764562.1"/>
    <property type="molecule type" value="Genomic_DNA"/>
</dbReference>
<comment type="caution">
    <text evidence="1">The sequence shown here is derived from an EMBL/GenBank/DDBJ whole genome shotgun (WGS) entry which is preliminary data.</text>
</comment>
<accession>A0ACC1JPJ4</accession>
<gene>
    <name evidence="1" type="ORF">IWQ57_005123</name>
</gene>
<proteinExistence type="predicted"/>
<keyword evidence="2" id="KW-1185">Reference proteome</keyword>
<reference evidence="1" key="1">
    <citation type="submission" date="2022-07" db="EMBL/GenBank/DDBJ databases">
        <title>Phylogenomic reconstructions and comparative analyses of Kickxellomycotina fungi.</title>
        <authorList>
            <person name="Reynolds N.K."/>
            <person name="Stajich J.E."/>
            <person name="Barry K."/>
            <person name="Grigoriev I.V."/>
            <person name="Crous P."/>
            <person name="Smith M.E."/>
        </authorList>
    </citation>
    <scope>NUCLEOTIDE SEQUENCE</scope>
    <source>
        <strain evidence="1">CBS 109366</strain>
    </source>
</reference>
<evidence type="ECO:0000313" key="2">
    <source>
        <dbReference type="Proteomes" id="UP001140234"/>
    </source>
</evidence>
<sequence length="128" mass="13606">MAVPANSIEWGDMVIVSTVVIGAATFLLRRYLFGGGAASELTIAQKADLARTQAAAASAASGSVAKEYDPERDFVLKMRNAAKNVVILYGSQTGTAEDFATRLAKDIQSPAVRPLALDPELFDWQCLA</sequence>